<dbReference type="Proteomes" id="UP001378592">
    <property type="component" value="Unassembled WGS sequence"/>
</dbReference>
<dbReference type="PANTHER" id="PTHR10528:SF17">
    <property type="entry name" value="AF4_FMR2 FAMILY MEMBER LILLI"/>
    <property type="match status" value="1"/>
</dbReference>
<evidence type="ECO:0000256" key="14">
    <source>
        <dbReference type="SAM" id="SignalP"/>
    </source>
</evidence>
<keyword evidence="8" id="KW-0238">DNA-binding</keyword>
<dbReference type="InterPro" id="IPR043640">
    <property type="entry name" value="AF4/FMR2_CHD"/>
</dbReference>
<comment type="caution">
    <text evidence="16">The sequence shown here is derived from an EMBL/GenBank/DDBJ whole genome shotgun (WGS) entry which is preliminary data.</text>
</comment>
<protein>
    <recommendedName>
        <fullName evidence="3">AF4/FMR2 family member lilli</fullName>
    </recommendedName>
    <alternativeName>
        <fullName evidence="12">Protein lilliputian</fullName>
    </alternativeName>
</protein>
<dbReference type="GO" id="GO:0003677">
    <property type="term" value="F:DNA binding"/>
    <property type="evidence" value="ECO:0007669"/>
    <property type="project" value="UniProtKB-KW"/>
</dbReference>
<keyword evidence="5" id="KW-0597">Phosphoprotein</keyword>
<comment type="function">
    <text evidence="11">Has a role in transcriptional regulation. Acts in parallel with the Ras/MAPK and the PI3K/PKB pathways in the control of cell identity and cellular growth. Essential for regulation of the cytoskeleton and cell growth but not for cell proliferation or growth rate. Required specifically for the microtubule-based basal transport of lipid droplets. Plays a partially redundant function downstream of Raf in cell fate specification in the developing eye. Pair-rule protein that regulates embryonic cellularization, gastrulation and segmentation.</text>
</comment>
<dbReference type="GO" id="GO:0010468">
    <property type="term" value="P:regulation of gene expression"/>
    <property type="evidence" value="ECO:0007669"/>
    <property type="project" value="InterPro"/>
</dbReference>
<keyword evidence="4" id="KW-0217">Developmental protein</keyword>
<dbReference type="GO" id="GO:0007366">
    <property type="term" value="P:periodic partitioning by pair rule gene"/>
    <property type="evidence" value="ECO:0007669"/>
    <property type="project" value="UniProtKB-KW"/>
</dbReference>
<reference evidence="16 17" key="1">
    <citation type="submission" date="2024-03" db="EMBL/GenBank/DDBJ databases">
        <title>The genome assembly and annotation of the cricket Gryllus longicercus Weissman &amp; Gray.</title>
        <authorList>
            <person name="Szrajer S."/>
            <person name="Gray D."/>
            <person name="Ylla G."/>
        </authorList>
    </citation>
    <scope>NUCLEOTIDE SEQUENCE [LARGE SCALE GENOMIC DNA]</scope>
    <source>
        <strain evidence="16">DAG 2021-001</strain>
        <tissue evidence="16">Whole body minus gut</tissue>
    </source>
</reference>
<dbReference type="InterPro" id="IPR007797">
    <property type="entry name" value="AF4/FMR2"/>
</dbReference>
<evidence type="ECO:0000256" key="11">
    <source>
        <dbReference type="ARBA" id="ARBA00024653"/>
    </source>
</evidence>
<keyword evidence="6" id="KW-0562">Pair-rule protein</keyword>
<keyword evidence="17" id="KW-1185">Reference proteome</keyword>
<keyword evidence="10" id="KW-0539">Nucleus</keyword>
<evidence type="ECO:0000256" key="1">
    <source>
        <dbReference type="ARBA" id="ARBA00004123"/>
    </source>
</evidence>
<dbReference type="GO" id="GO:0032783">
    <property type="term" value="C:super elongation complex"/>
    <property type="evidence" value="ECO:0007669"/>
    <property type="project" value="TreeGrafter"/>
</dbReference>
<evidence type="ECO:0000256" key="10">
    <source>
        <dbReference type="ARBA" id="ARBA00023242"/>
    </source>
</evidence>
<comment type="subcellular location">
    <subcellularLocation>
        <location evidence="1">Nucleus</location>
    </subcellularLocation>
</comment>
<evidence type="ECO:0000256" key="6">
    <source>
        <dbReference type="ARBA" id="ARBA00022788"/>
    </source>
</evidence>
<dbReference type="AlphaFoldDB" id="A0AAN9ZGJ6"/>
<feature type="region of interest" description="Disordered" evidence="13">
    <location>
        <begin position="111"/>
        <end position="163"/>
    </location>
</feature>
<evidence type="ECO:0000313" key="16">
    <source>
        <dbReference type="EMBL" id="KAK7872564.1"/>
    </source>
</evidence>
<name>A0AAN9ZGJ6_9ORTH</name>
<dbReference type="PANTHER" id="PTHR10528">
    <property type="entry name" value="AF4/FMR2 FAMILY MEMBER"/>
    <property type="match status" value="1"/>
</dbReference>
<evidence type="ECO:0000259" key="15">
    <source>
        <dbReference type="Pfam" id="PF18876"/>
    </source>
</evidence>
<feature type="compositionally biased region" description="Low complexity" evidence="13">
    <location>
        <begin position="129"/>
        <end position="146"/>
    </location>
</feature>
<evidence type="ECO:0000256" key="8">
    <source>
        <dbReference type="ARBA" id="ARBA00023125"/>
    </source>
</evidence>
<organism evidence="16 17">
    <name type="scientific">Gryllus longicercus</name>
    <dbReference type="NCBI Taxonomy" id="2509291"/>
    <lineage>
        <taxon>Eukaryota</taxon>
        <taxon>Metazoa</taxon>
        <taxon>Ecdysozoa</taxon>
        <taxon>Arthropoda</taxon>
        <taxon>Hexapoda</taxon>
        <taxon>Insecta</taxon>
        <taxon>Pterygota</taxon>
        <taxon>Neoptera</taxon>
        <taxon>Polyneoptera</taxon>
        <taxon>Orthoptera</taxon>
        <taxon>Ensifera</taxon>
        <taxon>Gryllidea</taxon>
        <taxon>Grylloidea</taxon>
        <taxon>Gryllidae</taxon>
        <taxon>Gryllinae</taxon>
        <taxon>Gryllus</taxon>
    </lineage>
</organism>
<evidence type="ECO:0000256" key="5">
    <source>
        <dbReference type="ARBA" id="ARBA00022553"/>
    </source>
</evidence>
<evidence type="ECO:0000256" key="2">
    <source>
        <dbReference type="ARBA" id="ARBA00007354"/>
    </source>
</evidence>
<evidence type="ECO:0000256" key="13">
    <source>
        <dbReference type="SAM" id="MobiDB-lite"/>
    </source>
</evidence>
<keyword evidence="14" id="KW-0732">Signal</keyword>
<evidence type="ECO:0000256" key="9">
    <source>
        <dbReference type="ARBA" id="ARBA00023163"/>
    </source>
</evidence>
<keyword evidence="9" id="KW-0804">Transcription</keyword>
<evidence type="ECO:0000256" key="4">
    <source>
        <dbReference type="ARBA" id="ARBA00022473"/>
    </source>
</evidence>
<sequence length="275" mass="29662">MQYLEAVLFFLLTGNAMEQDTLTEKAAFTMYKDTLSLIKYISSKFRQQSNTPQANIDNKLAVLSLRCQALLYLKLFKMKKHEMKEYQKVLADYHQKAPQTTQLQHEGCGMAAAAGGQGTPSPMSPTPSPAGSVGSVGSQSSGYSSGELAGRGAGANAVGHTPPVPPTAQPAPVPSGSMGPCLSVPIAVHNAMHKQSQHVLSLLSCHELWEQADSLVYKAKHRDFFIQLDRSCGPLTLHSSLKDLVKYVQVGIQRLKEMSSARSPEDTSSTASGRV</sequence>
<evidence type="ECO:0000256" key="7">
    <source>
        <dbReference type="ARBA" id="ARBA00023015"/>
    </source>
</evidence>
<dbReference type="Pfam" id="PF18876">
    <property type="entry name" value="AFF4_CHD"/>
    <property type="match status" value="1"/>
</dbReference>
<evidence type="ECO:0000256" key="3">
    <source>
        <dbReference type="ARBA" id="ARBA00021888"/>
    </source>
</evidence>
<accession>A0AAN9ZGJ6</accession>
<evidence type="ECO:0000256" key="12">
    <source>
        <dbReference type="ARBA" id="ARBA00032149"/>
    </source>
</evidence>
<feature type="signal peptide" evidence="14">
    <location>
        <begin position="1"/>
        <end position="18"/>
    </location>
</feature>
<proteinExistence type="inferred from homology"/>
<feature type="chain" id="PRO_5043055669" description="AF4/FMR2 family member lilli" evidence="14">
    <location>
        <begin position="19"/>
        <end position="275"/>
    </location>
</feature>
<gene>
    <name evidence="16" type="ORF">R5R35_013793</name>
</gene>
<feature type="domain" description="AF4/FMR2 C-terminal homology" evidence="15">
    <location>
        <begin position="1"/>
        <end position="259"/>
    </location>
</feature>
<dbReference type="EMBL" id="JAZDUA010000023">
    <property type="protein sequence ID" value="KAK7872564.1"/>
    <property type="molecule type" value="Genomic_DNA"/>
</dbReference>
<comment type="similarity">
    <text evidence="2">Belongs to the AF4 family.</text>
</comment>
<keyword evidence="7" id="KW-0805">Transcription regulation</keyword>
<evidence type="ECO:0000313" key="17">
    <source>
        <dbReference type="Proteomes" id="UP001378592"/>
    </source>
</evidence>